<evidence type="ECO:0000313" key="3">
    <source>
        <dbReference type="Proteomes" id="UP000316291"/>
    </source>
</evidence>
<dbReference type="Proteomes" id="UP000316291">
    <property type="component" value="Unassembled WGS sequence"/>
</dbReference>
<reference evidence="2 3" key="1">
    <citation type="journal article" date="2015" name="Stand. Genomic Sci.">
        <title>Genomic Encyclopedia of Bacterial and Archaeal Type Strains, Phase III: the genomes of soil and plant-associated and newly described type strains.</title>
        <authorList>
            <person name="Whitman W.B."/>
            <person name="Woyke T."/>
            <person name="Klenk H.P."/>
            <person name="Zhou Y."/>
            <person name="Lilburn T.G."/>
            <person name="Beck B.J."/>
            <person name="De Vos P."/>
            <person name="Vandamme P."/>
            <person name="Eisen J.A."/>
            <person name="Garrity G."/>
            <person name="Hugenholtz P."/>
            <person name="Kyrpides N.C."/>
        </authorList>
    </citation>
    <scope>NUCLEOTIDE SEQUENCE [LARGE SCALE GENOMIC DNA]</scope>
    <source>
        <strain evidence="2 3">CGMCC 1.10948</strain>
    </source>
</reference>
<dbReference type="Gene3D" id="3.40.50.620">
    <property type="entry name" value="HUPs"/>
    <property type="match status" value="1"/>
</dbReference>
<dbReference type="EMBL" id="VLLA01000008">
    <property type="protein sequence ID" value="TWI70638.1"/>
    <property type="molecule type" value="Genomic_DNA"/>
</dbReference>
<evidence type="ECO:0000313" key="2">
    <source>
        <dbReference type="EMBL" id="TWI70638.1"/>
    </source>
</evidence>
<protein>
    <submittedName>
        <fullName evidence="2">DNA sulfur modification protein DndC</fullName>
    </submittedName>
</protein>
<accession>A0A562RNJ9</accession>
<dbReference type="InterPro" id="IPR050128">
    <property type="entry name" value="Sulfate_adenylyltrnsfr_sub2"/>
</dbReference>
<dbReference type="OrthoDB" id="9774475at2"/>
<dbReference type="PANTHER" id="PTHR43196:SF2">
    <property type="entry name" value="PHOSPHOADENOSINE PHOSPHOSULFATE REDUCTASE"/>
    <property type="match status" value="1"/>
</dbReference>
<dbReference type="AlphaFoldDB" id="A0A562RNJ9"/>
<feature type="domain" description="Phosphoadenosine phosphosulphate reductase" evidence="1">
    <location>
        <begin position="28"/>
        <end position="207"/>
    </location>
</feature>
<keyword evidence="3" id="KW-1185">Reference proteome</keyword>
<gene>
    <name evidence="2" type="ORF">IQ16_03811</name>
</gene>
<sequence length="372" mass="41657">MLLINDPVLLSIEMTTEALRARSTAHWIIAFSGGKDSSAALKIFLAAYRRAGVRLSRITLLYCDTGVENPVLDAYVKEFLRKAEQEFAELGLSINIELLKAPIPDRFFVRIIGRGYPPPTNSFRWCTTGLRIKPVSEFIAKQNPNNTVVVLGLRQSESRQRDRALALSPNLYWQKQREGKGDYDLFLPIVELSVPEVWDAIFGLSLPKALNKSALETLYRGASGECPVIKAPTAPPCTSGRFGCWTCTVVRKDKSASELIKSGHFHLEPFLTFRDWLAEFRNDPINRWHTRRNGRAGLGPFTINARKEILRRVDALEDSTRTTIIDTEERGVIAALWTMDNFARLAFRRQSDLGASKSDSDAILGNLSTAGT</sequence>
<dbReference type="GO" id="GO:0003824">
    <property type="term" value="F:catalytic activity"/>
    <property type="evidence" value="ECO:0007669"/>
    <property type="project" value="InterPro"/>
</dbReference>
<evidence type="ECO:0000259" key="1">
    <source>
        <dbReference type="Pfam" id="PF01507"/>
    </source>
</evidence>
<comment type="caution">
    <text evidence="2">The sequence shown here is derived from an EMBL/GenBank/DDBJ whole genome shotgun (WGS) entry which is preliminary data.</text>
</comment>
<dbReference type="InterPro" id="IPR014729">
    <property type="entry name" value="Rossmann-like_a/b/a_fold"/>
</dbReference>
<name>A0A562RNJ9_9BRAD</name>
<organism evidence="2 3">
    <name type="scientific">Bradyrhizobium huanghuaihaiense</name>
    <dbReference type="NCBI Taxonomy" id="990078"/>
    <lineage>
        <taxon>Bacteria</taxon>
        <taxon>Pseudomonadati</taxon>
        <taxon>Pseudomonadota</taxon>
        <taxon>Alphaproteobacteria</taxon>
        <taxon>Hyphomicrobiales</taxon>
        <taxon>Nitrobacteraceae</taxon>
        <taxon>Bradyrhizobium</taxon>
    </lineage>
</organism>
<dbReference type="SUPFAM" id="SSF52402">
    <property type="entry name" value="Adenine nucleotide alpha hydrolases-like"/>
    <property type="match status" value="1"/>
</dbReference>
<proteinExistence type="predicted"/>
<dbReference type="Pfam" id="PF01507">
    <property type="entry name" value="PAPS_reduct"/>
    <property type="match status" value="1"/>
</dbReference>
<dbReference type="InterPro" id="IPR002500">
    <property type="entry name" value="PAPS_reduct_dom"/>
</dbReference>
<dbReference type="RefSeq" id="WP_080648074.1">
    <property type="nucleotide sequence ID" value="NZ_VLLA01000008.1"/>
</dbReference>
<dbReference type="PANTHER" id="PTHR43196">
    <property type="entry name" value="SULFATE ADENYLYLTRANSFERASE SUBUNIT 2"/>
    <property type="match status" value="1"/>
</dbReference>